<feature type="domain" description="FAD dependent oxidoreductase" evidence="2">
    <location>
        <begin position="4"/>
        <end position="363"/>
    </location>
</feature>
<dbReference type="SUPFAM" id="SSF51905">
    <property type="entry name" value="FAD/NAD(P)-binding domain"/>
    <property type="match status" value="1"/>
</dbReference>
<dbReference type="Gene3D" id="3.50.50.60">
    <property type="entry name" value="FAD/NAD(P)-binding domain"/>
    <property type="match status" value="1"/>
</dbReference>
<evidence type="ECO:0000313" key="3">
    <source>
        <dbReference type="EMBL" id="EQD53713.1"/>
    </source>
</evidence>
<dbReference type="EMBL" id="AUZY01006638">
    <property type="protein sequence ID" value="EQD53713.1"/>
    <property type="molecule type" value="Genomic_DNA"/>
</dbReference>
<keyword evidence="1" id="KW-0560">Oxidoreductase</keyword>
<dbReference type="SUPFAM" id="SSF54373">
    <property type="entry name" value="FAD-linked reductases, C-terminal domain"/>
    <property type="match status" value="1"/>
</dbReference>
<reference evidence="3" key="2">
    <citation type="journal article" date="2014" name="ISME J.">
        <title>Microbial stratification in low pH oxic and suboxic macroscopic growths along an acid mine drainage.</title>
        <authorList>
            <person name="Mendez-Garcia C."/>
            <person name="Mesa V."/>
            <person name="Sprenger R.R."/>
            <person name="Richter M."/>
            <person name="Diez M.S."/>
            <person name="Solano J."/>
            <person name="Bargiela R."/>
            <person name="Golyshina O.V."/>
            <person name="Manteca A."/>
            <person name="Ramos J.L."/>
            <person name="Gallego J.R."/>
            <person name="Llorente I."/>
            <person name="Martins Dos Santos V.A."/>
            <person name="Jensen O.N."/>
            <person name="Pelaez A.I."/>
            <person name="Sanchez J."/>
            <person name="Ferrer M."/>
        </authorList>
    </citation>
    <scope>NUCLEOTIDE SEQUENCE</scope>
</reference>
<protein>
    <submittedName>
        <fullName evidence="3">D-amino acid dehydrogenase small subunit</fullName>
    </submittedName>
</protein>
<name>T1AAA0_9ZZZZ</name>
<dbReference type="InterPro" id="IPR036188">
    <property type="entry name" value="FAD/NAD-bd_sf"/>
</dbReference>
<organism evidence="3">
    <name type="scientific">mine drainage metagenome</name>
    <dbReference type="NCBI Taxonomy" id="410659"/>
    <lineage>
        <taxon>unclassified sequences</taxon>
        <taxon>metagenomes</taxon>
        <taxon>ecological metagenomes</taxon>
    </lineage>
</organism>
<reference evidence="3" key="1">
    <citation type="submission" date="2013-08" db="EMBL/GenBank/DDBJ databases">
        <authorList>
            <person name="Mendez C."/>
            <person name="Richter M."/>
            <person name="Ferrer M."/>
            <person name="Sanchez J."/>
        </authorList>
    </citation>
    <scope>NUCLEOTIDE SEQUENCE</scope>
</reference>
<dbReference type="GO" id="GO:0005737">
    <property type="term" value="C:cytoplasm"/>
    <property type="evidence" value="ECO:0007669"/>
    <property type="project" value="TreeGrafter"/>
</dbReference>
<evidence type="ECO:0000256" key="1">
    <source>
        <dbReference type="ARBA" id="ARBA00023002"/>
    </source>
</evidence>
<dbReference type="PANTHER" id="PTHR13847:SF289">
    <property type="entry name" value="GLYCINE OXIDASE"/>
    <property type="match status" value="1"/>
</dbReference>
<dbReference type="GO" id="GO:0016491">
    <property type="term" value="F:oxidoreductase activity"/>
    <property type="evidence" value="ECO:0007669"/>
    <property type="project" value="UniProtKB-KW"/>
</dbReference>
<dbReference type="InterPro" id="IPR006076">
    <property type="entry name" value="FAD-dep_OxRdtase"/>
</dbReference>
<sequence>MYCAGQASHANGGQISAESGAPWMSPVIRREFPRWLFDRHRPFSLDLFRMGSGAILWLGSSLRNTSRRRYLANHGPLHALTRYSLGVWKEYETDLGSALIPGSGVLYLYRTRREWEGARELLSWEGDLSIQVEALDPDGCIKRMPHLQYASIAPAGGFWYPDDRFGDCEAACRKLLDHVVRNGARMHLGDMVRSIEPGPESATLVTGRGRYRAGRVVIAAGVGSVALARSAGIRLPIYPVKGYTRTYSASPLSCDGPALADQSRKVVLTPLGNRLRAAGLAEFAGFDDQLDDRFLRRIQDSVSDWLPELRHASSELDWACLRAMTPDGLPILGAAQAGTVILNVGHGPLGWTLAAGSARIVADGIGSHGNRCDIDPSPFRFTQQRGSVGWPGILPASPGITR</sequence>
<proteinExistence type="predicted"/>
<dbReference type="PANTHER" id="PTHR13847">
    <property type="entry name" value="SARCOSINE DEHYDROGENASE-RELATED"/>
    <property type="match status" value="1"/>
</dbReference>
<dbReference type="Gene3D" id="3.30.9.10">
    <property type="entry name" value="D-Amino Acid Oxidase, subunit A, domain 2"/>
    <property type="match status" value="1"/>
</dbReference>
<evidence type="ECO:0000259" key="2">
    <source>
        <dbReference type="Pfam" id="PF01266"/>
    </source>
</evidence>
<dbReference type="Pfam" id="PF01266">
    <property type="entry name" value="DAO"/>
    <property type="match status" value="1"/>
</dbReference>
<comment type="caution">
    <text evidence="3">The sequence shown here is derived from an EMBL/GenBank/DDBJ whole genome shotgun (WGS) entry which is preliminary data.</text>
</comment>
<accession>T1AAA0</accession>
<dbReference type="AlphaFoldDB" id="T1AAA0"/>
<gene>
    <name evidence="3" type="ORF">B1B_10073</name>
</gene>